<dbReference type="STRING" id="4540.A0A3L6QQR0"/>
<feature type="domain" description="Peptidase S9A N-terminal" evidence="8">
    <location>
        <begin position="55"/>
        <end position="387"/>
    </location>
</feature>
<dbReference type="Pfam" id="PF00326">
    <property type="entry name" value="Peptidase_S9"/>
    <property type="match status" value="1"/>
</dbReference>
<dbReference type="FunFam" id="2.130.10.120:FF:000001">
    <property type="entry name" value="Prolyl endopeptidase"/>
    <property type="match status" value="1"/>
</dbReference>
<evidence type="ECO:0000256" key="1">
    <source>
        <dbReference type="ARBA" id="ARBA00001070"/>
    </source>
</evidence>
<comment type="catalytic activity">
    <reaction evidence="1">
        <text>Hydrolysis of Pro-|-Xaa &gt;&gt; Ala-|-Xaa in oligopeptides.</text>
        <dbReference type="EC" id="3.4.21.26"/>
    </reaction>
</comment>
<sequence length="592" mass="66580">MLLLLNKSVPLRLLLSRRPLKPFFLPRPSRPRRLPLLPCAAMGSVAGDAARLAYPPARRDDSVVDDYHGVQVPDPYRCQVSLACGYALRRAGWRTRTRRRRKEFVAKQAELSETVLAGCPDRENLRREVTRLFDHPRYAAPFRRGNKYFHFHNSGLQAQSVLYMQDELDGKAEVLLDPNTLSKDGTVALSTYSISEDGNYIAYGLSESGSDWVSIHVMNVTNKQPMPDKLSWVKFSSISWTHDGKGFFYSRYPAPREGEELDAGTETNINPNHQIYYHVLGTNQSEDILCWKDPEHPKYSFGASITEDGKYIILTVYEGCDPVNKLYYCEISSLPQGIEGFRERQEMLPFVKLIDNFDAQYQVVANDGDEFTFLTNKSASRNKLVRLRDLRTGNLIHQLPLEIGSVSEISCRREDKEVFIGFTSFLSPGIIYRCNLAPAIPEMKMFREISVPGFDRTSFQVKQVFVPSKDGTKIPMFIMSKKDINLDGSHPTLLYGNGGFNISLTPSFSVGRLVLCKNMGFVVCVANIRGGGEYGEEWHKAGALAMKQNCFDDFAACAEFLISNGYTSSNRLCIEGRSNGGLLIAASINQVI</sequence>
<keyword evidence="10" id="KW-1185">Reference proteome</keyword>
<dbReference type="OrthoDB" id="248387at2759"/>
<dbReference type="GO" id="GO:0006508">
    <property type="term" value="P:proteolysis"/>
    <property type="evidence" value="ECO:0007669"/>
    <property type="project" value="UniProtKB-KW"/>
</dbReference>
<dbReference type="GO" id="GO:0070012">
    <property type="term" value="F:oligopeptidase activity"/>
    <property type="evidence" value="ECO:0007669"/>
    <property type="project" value="TreeGrafter"/>
</dbReference>
<evidence type="ECO:0000256" key="4">
    <source>
        <dbReference type="ARBA" id="ARBA00022801"/>
    </source>
</evidence>
<evidence type="ECO:0000256" key="2">
    <source>
        <dbReference type="ARBA" id="ARBA00005228"/>
    </source>
</evidence>
<dbReference type="InterPro" id="IPR002470">
    <property type="entry name" value="Peptidase_S9A"/>
</dbReference>
<gene>
    <name evidence="9" type="ORF">C2845_PM04G09590</name>
</gene>
<evidence type="ECO:0000256" key="3">
    <source>
        <dbReference type="ARBA" id="ARBA00022670"/>
    </source>
</evidence>
<reference evidence="10" key="1">
    <citation type="journal article" date="2019" name="Nat. Commun.">
        <title>The genome of broomcorn millet.</title>
        <authorList>
            <person name="Zou C."/>
            <person name="Miki D."/>
            <person name="Li D."/>
            <person name="Tang Q."/>
            <person name="Xiao L."/>
            <person name="Rajput S."/>
            <person name="Deng P."/>
            <person name="Jia W."/>
            <person name="Huang R."/>
            <person name="Zhang M."/>
            <person name="Sun Y."/>
            <person name="Hu J."/>
            <person name="Fu X."/>
            <person name="Schnable P.S."/>
            <person name="Li F."/>
            <person name="Zhang H."/>
            <person name="Feng B."/>
            <person name="Zhu X."/>
            <person name="Liu R."/>
            <person name="Schnable J.C."/>
            <person name="Zhu J.-K."/>
            <person name="Zhang H."/>
        </authorList>
    </citation>
    <scope>NUCLEOTIDE SEQUENCE [LARGE SCALE GENOMIC DNA]</scope>
</reference>
<dbReference type="InterPro" id="IPR051167">
    <property type="entry name" value="Prolyl_oligopep/macrocyclase"/>
</dbReference>
<feature type="domain" description="Peptidase S9 prolyl oligopeptidase catalytic" evidence="7">
    <location>
        <begin position="506"/>
        <end position="590"/>
    </location>
</feature>
<evidence type="ECO:0000256" key="5">
    <source>
        <dbReference type="ARBA" id="ARBA00022825"/>
    </source>
</evidence>
<proteinExistence type="inferred from homology"/>
<evidence type="ECO:0000313" key="10">
    <source>
        <dbReference type="Proteomes" id="UP000275267"/>
    </source>
</evidence>
<comment type="similarity">
    <text evidence="2 6">Belongs to the peptidase S9A family.</text>
</comment>
<dbReference type="PRINTS" id="PR00862">
    <property type="entry name" value="PROLIGOPTASE"/>
</dbReference>
<dbReference type="InterPro" id="IPR023302">
    <property type="entry name" value="Pept_S9A_N"/>
</dbReference>
<evidence type="ECO:0000313" key="9">
    <source>
        <dbReference type="EMBL" id="RLM85644.1"/>
    </source>
</evidence>
<dbReference type="SUPFAM" id="SSF50993">
    <property type="entry name" value="Peptidase/esterase 'gauge' domain"/>
    <property type="match status" value="1"/>
</dbReference>
<dbReference type="Gene3D" id="3.40.50.1820">
    <property type="entry name" value="alpha/beta hydrolase"/>
    <property type="match status" value="1"/>
</dbReference>
<dbReference type="Proteomes" id="UP000275267">
    <property type="component" value="Unassembled WGS sequence"/>
</dbReference>
<organism evidence="9 10">
    <name type="scientific">Panicum miliaceum</name>
    <name type="common">Proso millet</name>
    <name type="synonym">Broomcorn millet</name>
    <dbReference type="NCBI Taxonomy" id="4540"/>
    <lineage>
        <taxon>Eukaryota</taxon>
        <taxon>Viridiplantae</taxon>
        <taxon>Streptophyta</taxon>
        <taxon>Embryophyta</taxon>
        <taxon>Tracheophyta</taxon>
        <taxon>Spermatophyta</taxon>
        <taxon>Magnoliopsida</taxon>
        <taxon>Liliopsida</taxon>
        <taxon>Poales</taxon>
        <taxon>Poaceae</taxon>
        <taxon>PACMAD clade</taxon>
        <taxon>Panicoideae</taxon>
        <taxon>Panicodae</taxon>
        <taxon>Paniceae</taxon>
        <taxon>Panicinae</taxon>
        <taxon>Panicum</taxon>
        <taxon>Panicum sect. Panicum</taxon>
    </lineage>
</organism>
<keyword evidence="3 6" id="KW-0645">Protease</keyword>
<evidence type="ECO:0000259" key="8">
    <source>
        <dbReference type="Pfam" id="PF02897"/>
    </source>
</evidence>
<dbReference type="GO" id="GO:0005829">
    <property type="term" value="C:cytosol"/>
    <property type="evidence" value="ECO:0007669"/>
    <property type="project" value="TreeGrafter"/>
</dbReference>
<keyword evidence="4 6" id="KW-0378">Hydrolase</keyword>
<protein>
    <recommendedName>
        <fullName evidence="6">Prolyl endopeptidase</fullName>
        <ecNumber evidence="6">3.4.21.-</ecNumber>
    </recommendedName>
</protein>
<dbReference type="Gene3D" id="2.130.10.120">
    <property type="entry name" value="Prolyl oligopeptidase, N-terminal domain"/>
    <property type="match status" value="2"/>
</dbReference>
<name>A0A3L6QQR0_PANMI</name>
<accession>A0A3L6QQR0</accession>
<evidence type="ECO:0000256" key="6">
    <source>
        <dbReference type="RuleBase" id="RU368024"/>
    </source>
</evidence>
<dbReference type="InterPro" id="IPR001375">
    <property type="entry name" value="Peptidase_S9_cat"/>
</dbReference>
<dbReference type="SUPFAM" id="SSF53474">
    <property type="entry name" value="alpha/beta-Hydrolases"/>
    <property type="match status" value="1"/>
</dbReference>
<dbReference type="InterPro" id="IPR029058">
    <property type="entry name" value="AB_hydrolase_fold"/>
</dbReference>
<dbReference type="GO" id="GO:0004252">
    <property type="term" value="F:serine-type endopeptidase activity"/>
    <property type="evidence" value="ECO:0007669"/>
    <property type="project" value="UniProtKB-UniRule"/>
</dbReference>
<dbReference type="AlphaFoldDB" id="A0A3L6QQR0"/>
<evidence type="ECO:0000259" key="7">
    <source>
        <dbReference type="Pfam" id="PF00326"/>
    </source>
</evidence>
<dbReference type="EMBL" id="PQIB02000011">
    <property type="protein sequence ID" value="RLM85644.1"/>
    <property type="molecule type" value="Genomic_DNA"/>
</dbReference>
<keyword evidence="5 6" id="KW-0720">Serine protease</keyword>
<dbReference type="PANTHER" id="PTHR42881">
    <property type="entry name" value="PROLYL ENDOPEPTIDASE"/>
    <property type="match status" value="1"/>
</dbReference>
<dbReference type="Pfam" id="PF02897">
    <property type="entry name" value="Peptidase_S9_N"/>
    <property type="match status" value="1"/>
</dbReference>
<dbReference type="PANTHER" id="PTHR42881:SF2">
    <property type="entry name" value="PROLYL ENDOPEPTIDASE"/>
    <property type="match status" value="1"/>
</dbReference>
<comment type="caution">
    <text evidence="9">The sequence shown here is derived from an EMBL/GenBank/DDBJ whole genome shotgun (WGS) entry which is preliminary data.</text>
</comment>
<dbReference type="EC" id="3.4.21.-" evidence="6"/>